<gene>
    <name evidence="2" type="primary">RLM1A</name>
    <name evidence="2" type="ORF">CR513_55032</name>
</gene>
<dbReference type="InterPro" id="IPR044974">
    <property type="entry name" value="Disease_R_plants"/>
</dbReference>
<keyword evidence="3" id="KW-1185">Reference proteome</keyword>
<dbReference type="Pfam" id="PF01582">
    <property type="entry name" value="TIR"/>
    <property type="match status" value="1"/>
</dbReference>
<evidence type="ECO:0000313" key="3">
    <source>
        <dbReference type="Proteomes" id="UP000257109"/>
    </source>
</evidence>
<reference evidence="2" key="1">
    <citation type="submission" date="2018-05" db="EMBL/GenBank/DDBJ databases">
        <title>Draft genome of Mucuna pruriens seed.</title>
        <authorList>
            <person name="Nnadi N.E."/>
            <person name="Vos R."/>
            <person name="Hasami M.H."/>
            <person name="Devisetty U.K."/>
            <person name="Aguiy J.C."/>
        </authorList>
    </citation>
    <scope>NUCLEOTIDE SEQUENCE [LARGE SCALE GENOMIC DNA]</scope>
    <source>
        <strain evidence="2">JCA_2017</strain>
    </source>
</reference>
<dbReference type="PANTHER" id="PTHR11017:SF300">
    <property type="entry name" value="RESISTANCE PROTEIN (TIR-NBS-LRR CLASS), PUTATIVE-RELATED"/>
    <property type="match status" value="1"/>
</dbReference>
<evidence type="ECO:0000313" key="2">
    <source>
        <dbReference type="EMBL" id="RDX66222.1"/>
    </source>
</evidence>
<sequence length="329" mass="37355">MTATLCHSVDPKALRNHHVLLCCAKDTHFGFTGQLLCALREAEFHTVFDWDRHEIERKASEESLIYIVILSKHYLSSPSGLDKLAEIVDESSEGRRMGQLLLPVLYDLELSFVRQQIYLHKNSVHPQRFTKWVQSLTRLFAVAANFTGCHFRSDGDTYEYECIKKIVQRVSKHVASRIGLNPQVMQVIQLLYSRSDDGVHVVGICEKPIIGKKTLARSVYDLIADKGFDKCCFLAAGENLREPRLVHLVDMFSSAMVGNNHIMEITKGTLKKVFIIFEGINDPKLLKFAVGLTDWFGSGSRIIVTSRDKCLLENHGVKRVYQVERCAET</sequence>
<dbReference type="GO" id="GO:0006952">
    <property type="term" value="P:defense response"/>
    <property type="evidence" value="ECO:0007669"/>
    <property type="project" value="InterPro"/>
</dbReference>
<name>A0A371EJK2_MUCPR</name>
<dbReference type="Gene3D" id="3.40.50.300">
    <property type="entry name" value="P-loop containing nucleotide triphosphate hydrolases"/>
    <property type="match status" value="1"/>
</dbReference>
<dbReference type="PANTHER" id="PTHR11017">
    <property type="entry name" value="LEUCINE-RICH REPEAT-CONTAINING PROTEIN"/>
    <property type="match status" value="1"/>
</dbReference>
<organism evidence="2 3">
    <name type="scientific">Mucuna pruriens</name>
    <name type="common">Velvet bean</name>
    <name type="synonym">Dolichos pruriens</name>
    <dbReference type="NCBI Taxonomy" id="157652"/>
    <lineage>
        <taxon>Eukaryota</taxon>
        <taxon>Viridiplantae</taxon>
        <taxon>Streptophyta</taxon>
        <taxon>Embryophyta</taxon>
        <taxon>Tracheophyta</taxon>
        <taxon>Spermatophyta</taxon>
        <taxon>Magnoliopsida</taxon>
        <taxon>eudicotyledons</taxon>
        <taxon>Gunneridae</taxon>
        <taxon>Pentapetalae</taxon>
        <taxon>rosids</taxon>
        <taxon>fabids</taxon>
        <taxon>Fabales</taxon>
        <taxon>Fabaceae</taxon>
        <taxon>Papilionoideae</taxon>
        <taxon>50 kb inversion clade</taxon>
        <taxon>NPAAA clade</taxon>
        <taxon>indigoferoid/millettioid clade</taxon>
        <taxon>Phaseoleae</taxon>
        <taxon>Mucuna</taxon>
    </lineage>
</organism>
<dbReference type="OrthoDB" id="1165644at2759"/>
<dbReference type="EMBL" id="QJKJ01013538">
    <property type="protein sequence ID" value="RDX66222.1"/>
    <property type="molecule type" value="Genomic_DNA"/>
</dbReference>
<dbReference type="Gene3D" id="3.40.50.10140">
    <property type="entry name" value="Toll/interleukin-1 receptor homology (TIR) domain"/>
    <property type="match status" value="1"/>
</dbReference>
<accession>A0A371EJK2</accession>
<dbReference type="Proteomes" id="UP000257109">
    <property type="component" value="Unassembled WGS sequence"/>
</dbReference>
<evidence type="ECO:0000259" key="1">
    <source>
        <dbReference type="Pfam" id="PF01582"/>
    </source>
</evidence>
<dbReference type="InterPro" id="IPR027417">
    <property type="entry name" value="P-loop_NTPase"/>
</dbReference>
<comment type="caution">
    <text evidence="2">The sequence shown here is derived from an EMBL/GenBank/DDBJ whole genome shotgun (WGS) entry which is preliminary data.</text>
</comment>
<feature type="domain" description="TIR" evidence="1">
    <location>
        <begin position="58"/>
        <end position="174"/>
    </location>
</feature>
<proteinExistence type="predicted"/>
<feature type="non-terminal residue" evidence="2">
    <location>
        <position position="329"/>
    </location>
</feature>
<dbReference type="AlphaFoldDB" id="A0A371EJK2"/>
<dbReference type="InterPro" id="IPR000157">
    <property type="entry name" value="TIR_dom"/>
</dbReference>
<dbReference type="InterPro" id="IPR035897">
    <property type="entry name" value="Toll_tir_struct_dom_sf"/>
</dbReference>
<protein>
    <submittedName>
        <fullName evidence="2">Disease resistance protein RML1A</fullName>
    </submittedName>
</protein>
<dbReference type="SUPFAM" id="SSF52200">
    <property type="entry name" value="Toll/Interleukin receptor TIR domain"/>
    <property type="match status" value="1"/>
</dbReference>
<feature type="non-terminal residue" evidence="2">
    <location>
        <position position="1"/>
    </location>
</feature>
<dbReference type="SUPFAM" id="SSF52540">
    <property type="entry name" value="P-loop containing nucleoside triphosphate hydrolases"/>
    <property type="match status" value="1"/>
</dbReference>
<dbReference type="GO" id="GO:0007165">
    <property type="term" value="P:signal transduction"/>
    <property type="evidence" value="ECO:0007669"/>
    <property type="project" value="InterPro"/>
</dbReference>